<dbReference type="UniPathway" id="UPA00378"/>
<dbReference type="Gene3D" id="3.90.550.10">
    <property type="entry name" value="Spore Coat Polysaccharide Biosynthesis Protein SpsA, Chain A"/>
    <property type="match status" value="1"/>
</dbReference>
<evidence type="ECO:0000256" key="2">
    <source>
        <dbReference type="ARBA" id="ARBA00004556"/>
    </source>
</evidence>
<evidence type="ECO:0000256" key="13">
    <source>
        <dbReference type="ARBA" id="ARBA00023136"/>
    </source>
</evidence>
<keyword evidence="6 20" id="KW-0328">Glycosyltransferase</keyword>
<name>A0A0K2TRY0_LEPSM</name>
<feature type="transmembrane region" description="Helical" evidence="20">
    <location>
        <begin position="6"/>
        <end position="26"/>
    </location>
</feature>
<evidence type="ECO:0000256" key="3">
    <source>
        <dbReference type="ARBA" id="ARBA00004922"/>
    </source>
</evidence>
<evidence type="ECO:0000256" key="15">
    <source>
        <dbReference type="ARBA" id="ARBA00023211"/>
    </source>
</evidence>
<dbReference type="InterPro" id="IPR052261">
    <property type="entry name" value="Glycosyltransferase_13"/>
</dbReference>
<evidence type="ECO:0000256" key="12">
    <source>
        <dbReference type="ARBA" id="ARBA00023034"/>
    </source>
</evidence>
<keyword evidence="14" id="KW-1015">Disulfide bond</keyword>
<dbReference type="Pfam" id="PF03071">
    <property type="entry name" value="GNT-I"/>
    <property type="match status" value="1"/>
</dbReference>
<dbReference type="InterPro" id="IPR029044">
    <property type="entry name" value="Nucleotide-diphossugar_trans"/>
</dbReference>
<dbReference type="InterPro" id="IPR004139">
    <property type="entry name" value="Glyco_trans_13"/>
</dbReference>
<dbReference type="SUPFAM" id="SSF53448">
    <property type="entry name" value="Nucleotide-diphospho-sugar transferases"/>
    <property type="match status" value="1"/>
</dbReference>
<dbReference type="GO" id="GO:0000139">
    <property type="term" value="C:Golgi membrane"/>
    <property type="evidence" value="ECO:0007669"/>
    <property type="project" value="UniProtKB-SubCell"/>
</dbReference>
<evidence type="ECO:0000256" key="4">
    <source>
        <dbReference type="ARBA" id="ARBA00006492"/>
    </source>
</evidence>
<evidence type="ECO:0000256" key="10">
    <source>
        <dbReference type="ARBA" id="ARBA00022968"/>
    </source>
</evidence>
<comment type="catalytic activity">
    <reaction evidence="19 20">
        <text>N(4)-(alpha-D-Man-(1-&gt;3)-[alpha-D-Man-(1-&gt;3)-[alpha-D-Man-(1-&gt;6)]-alpha-D-Man-(1-&gt;6)]-beta-D-Man-(1-&gt;4)-beta-D-GlcNAc-(1-&gt;4)-beta-D-GlcNAc)-L-asparaginyl-[protein] (N-glucan mannose isomer 5A1,2) + UDP-N-acetyl-alpha-D-glucosamine = N(4)-{beta-D-GlcNAc-(1-&gt;2)-alpha-D-Man-(1-&gt;3)-[alpha-D-Man-(1-&gt;3)-[alpha-D-Man-(1-&gt;6)]-alpha-D-Man-(1-&gt;6)]-beta-D-Man-(1-&gt;4)-beta-D-GlcNAc-(1-&gt;4)-beta-D-GlcNAc}-L-asparaginyl-[protein] + UDP + H(+)</text>
        <dbReference type="Rhea" id="RHEA:11456"/>
        <dbReference type="Rhea" id="RHEA-COMP:14367"/>
        <dbReference type="Rhea" id="RHEA-COMP:14368"/>
        <dbReference type="ChEBI" id="CHEBI:15378"/>
        <dbReference type="ChEBI" id="CHEBI:57705"/>
        <dbReference type="ChEBI" id="CHEBI:58223"/>
        <dbReference type="ChEBI" id="CHEBI:59087"/>
        <dbReference type="ChEBI" id="CHEBI:60625"/>
        <dbReference type="EC" id="2.4.1.101"/>
    </reaction>
</comment>
<evidence type="ECO:0000256" key="20">
    <source>
        <dbReference type="RuleBase" id="RU368119"/>
    </source>
</evidence>
<keyword evidence="13 20" id="KW-0472">Membrane</keyword>
<keyword evidence="8 20" id="KW-0812">Transmembrane</keyword>
<evidence type="ECO:0000256" key="14">
    <source>
        <dbReference type="ARBA" id="ARBA00023157"/>
    </source>
</evidence>
<comment type="similarity">
    <text evidence="4 20">Belongs to the glycosyltransferase 13 family.</text>
</comment>
<dbReference type="AlphaFoldDB" id="A0A0K2TRY0"/>
<dbReference type="GO" id="GO:0030145">
    <property type="term" value="F:manganese ion binding"/>
    <property type="evidence" value="ECO:0007669"/>
    <property type="project" value="UniProtKB-UniRule"/>
</dbReference>
<keyword evidence="11 20" id="KW-1133">Transmembrane helix</keyword>
<evidence type="ECO:0000256" key="18">
    <source>
        <dbReference type="ARBA" id="ARBA00041712"/>
    </source>
</evidence>
<evidence type="ECO:0000256" key="7">
    <source>
        <dbReference type="ARBA" id="ARBA00022679"/>
    </source>
</evidence>
<organism evidence="21">
    <name type="scientific">Lepeophtheirus salmonis</name>
    <name type="common">Salmon louse</name>
    <name type="synonym">Caligus salmonis</name>
    <dbReference type="NCBI Taxonomy" id="72036"/>
    <lineage>
        <taxon>Eukaryota</taxon>
        <taxon>Metazoa</taxon>
        <taxon>Ecdysozoa</taxon>
        <taxon>Arthropoda</taxon>
        <taxon>Crustacea</taxon>
        <taxon>Multicrustacea</taxon>
        <taxon>Hexanauplia</taxon>
        <taxon>Copepoda</taxon>
        <taxon>Siphonostomatoida</taxon>
        <taxon>Caligidae</taxon>
        <taxon>Lepeophtheirus</taxon>
    </lineage>
</organism>
<evidence type="ECO:0000256" key="17">
    <source>
        <dbReference type="ARBA" id="ARBA00038949"/>
    </source>
</evidence>
<dbReference type="PANTHER" id="PTHR10468">
    <property type="entry name" value="PROTEIN O-LINKED-MANNOSE BETA-1,2-N-ACETYLGLUCOSAMINYLTRANSFERASE 1/ALPHA-1,3-MANNOSYL-GLYCOPROTEIN 2-BETA-N-ACETYLGLUCOSAMINYLTRANSFERASE"/>
    <property type="match status" value="1"/>
</dbReference>
<comment type="cofactor">
    <cofactor evidence="20">
        <name>Mn(2+)</name>
        <dbReference type="ChEBI" id="CHEBI:29035"/>
    </cofactor>
    <text evidence="20">The cofactor is mostly bound to the substrate.</text>
</comment>
<evidence type="ECO:0000256" key="1">
    <source>
        <dbReference type="ARBA" id="ARBA00004323"/>
    </source>
</evidence>
<comment type="pathway">
    <text evidence="3 20">Protein modification; protein glycosylation.</text>
</comment>
<dbReference type="FunFam" id="3.90.550.10:FF:000055">
    <property type="entry name" value="Alpha-1,3-mannosyl-glycoprotein 2-beta-N-acetylglucosaminyltransferase"/>
    <property type="match status" value="1"/>
</dbReference>
<evidence type="ECO:0000256" key="6">
    <source>
        <dbReference type="ARBA" id="ARBA00022676"/>
    </source>
</evidence>
<comment type="subcellular location">
    <subcellularLocation>
        <location evidence="2">Cytoplasm</location>
        <location evidence="2">Perinuclear region</location>
    </subcellularLocation>
    <subcellularLocation>
        <location evidence="1 20">Golgi apparatus membrane</location>
        <topology evidence="1 20">Single-pass type II membrane protein</topology>
    </subcellularLocation>
</comment>
<accession>A0A0K2TRY0</accession>
<reference evidence="21" key="1">
    <citation type="submission" date="2014-05" db="EMBL/GenBank/DDBJ databases">
        <authorList>
            <person name="Chronopoulou M."/>
        </authorList>
    </citation>
    <scope>NUCLEOTIDE SEQUENCE</scope>
    <source>
        <tissue evidence="21">Whole organism</tissue>
    </source>
</reference>
<keyword evidence="5" id="KW-0963">Cytoplasm</keyword>
<comment type="function">
    <text evidence="16 20">Initiates complex N-linked carbohydrate formation. Essential for the conversion of high-mannose to hybrid and complex N-glycans.</text>
</comment>
<evidence type="ECO:0000256" key="8">
    <source>
        <dbReference type="ARBA" id="ARBA00022692"/>
    </source>
</evidence>
<dbReference type="GO" id="GO:0006487">
    <property type="term" value="P:protein N-linked glycosylation"/>
    <property type="evidence" value="ECO:0007669"/>
    <property type="project" value="TreeGrafter"/>
</dbReference>
<evidence type="ECO:0000313" key="21">
    <source>
        <dbReference type="EMBL" id="CDW28412.1"/>
    </source>
</evidence>
<keyword evidence="12 20" id="KW-0333">Golgi apparatus</keyword>
<dbReference type="OrthoDB" id="440755at2759"/>
<keyword evidence="7" id="KW-0808">Transferase</keyword>
<keyword evidence="10 20" id="KW-0735">Signal-anchor</keyword>
<dbReference type="FunFam" id="3.10.180.20:FF:000001">
    <property type="entry name" value="alpha-1,3-mannosyl-glycoprotein 2-beta-N-acetylglucosaminyltransferase"/>
    <property type="match status" value="1"/>
</dbReference>
<protein>
    <recommendedName>
        <fullName evidence="17 20">Alpha-1,3-mannosyl-glycoprotein 2-beta-N-acetylglucosaminyltransferase</fullName>
        <shortName evidence="20">GNT-I</shortName>
        <shortName evidence="20">GlcNAc-T I</shortName>
        <ecNumber evidence="17 20">2.4.1.101</ecNumber>
    </recommendedName>
    <alternativeName>
        <fullName evidence="18 20">N-glycosyl-oligosaccharide-glycoprotein N-acetylglucosaminyltransferase I</fullName>
    </alternativeName>
</protein>
<dbReference type="PANTHER" id="PTHR10468:SF0">
    <property type="entry name" value="ALPHA-1,3-MANNOSYL-GLYCOPROTEIN 2-BETA-N-ACETYLGLUCOSAMINYLTRANSFERASE"/>
    <property type="match status" value="1"/>
</dbReference>
<evidence type="ECO:0000256" key="5">
    <source>
        <dbReference type="ARBA" id="ARBA00022490"/>
    </source>
</evidence>
<evidence type="ECO:0000256" key="9">
    <source>
        <dbReference type="ARBA" id="ARBA00022723"/>
    </source>
</evidence>
<dbReference type="EMBL" id="HACA01011051">
    <property type="protein sequence ID" value="CDW28412.1"/>
    <property type="molecule type" value="Transcribed_RNA"/>
</dbReference>
<keyword evidence="9 20" id="KW-0479">Metal-binding</keyword>
<evidence type="ECO:0000256" key="11">
    <source>
        <dbReference type="ARBA" id="ARBA00022989"/>
    </source>
</evidence>
<evidence type="ECO:0000256" key="16">
    <source>
        <dbReference type="ARBA" id="ARBA00037706"/>
    </source>
</evidence>
<proteinExistence type="inferred from homology"/>
<dbReference type="Gene3D" id="3.10.180.20">
    <property type="entry name" value="N-Acetylglucosaminyltransferase I, Domain 2"/>
    <property type="match status" value="1"/>
</dbReference>
<evidence type="ECO:0000256" key="19">
    <source>
        <dbReference type="ARBA" id="ARBA00049421"/>
    </source>
</evidence>
<dbReference type="GO" id="GO:0048471">
    <property type="term" value="C:perinuclear region of cytoplasm"/>
    <property type="evidence" value="ECO:0007669"/>
    <property type="project" value="UniProtKB-SubCell"/>
</dbReference>
<keyword evidence="15 20" id="KW-0464">Manganese</keyword>
<sequence>MRTSNLFLLFSGILISFWFFICLYYFNSFKLDGFTSQGQDDYSIQNYFNNQVESLFQRIDLVKNETSDIVKRLKGLKRVHSSTSDKVTLMHSWSNVIPILLFACNRVSVSRSINLLLKYRKNVNKFPIIVSQDCGHEATANTIKEYGDALTFIKQPDQSEIQNIPKKEAKFKGYFKIARHYGWALNFTFNEYKADQVIIVEDDLEISPDFFEYFEATLPILRSDPTLWCVSAWNDNGKEKIIDKTKPNLLYRTDFFGGLGWMITRDLWTKELMMKWPRSYWDDWMRHPDQRKGRSCIRPEISRTKTFGKIGVSNGLFFDKHLKYIQLNLDFVPFTRRDMKGLLKSNYDKTLAETIDLSPILDIMDIKNRIDFLNKKSVRVLYKTKNDFKRIAKILGIMDDFKSGVPRMAYKGIVSTIFEGVRVYVTPHSNWKGYDTTW</sequence>
<dbReference type="EC" id="2.4.1.101" evidence="17 20"/>
<dbReference type="CDD" id="cd02514">
    <property type="entry name" value="GT13_GLCNAC-TI"/>
    <property type="match status" value="1"/>
</dbReference>
<dbReference type="GO" id="GO:0003827">
    <property type="term" value="F:alpha-1,3-mannosylglycoprotein 2-beta-N-acetylglucosaminyltransferase activity"/>
    <property type="evidence" value="ECO:0007669"/>
    <property type="project" value="UniProtKB-UniRule"/>
</dbReference>